<dbReference type="InterPro" id="IPR036508">
    <property type="entry name" value="Chitin-bd_dom_sf"/>
</dbReference>
<organism evidence="2 3">
    <name type="scientific">Chionoecetes opilio</name>
    <name type="common">Atlantic snow crab</name>
    <name type="synonym">Cancer opilio</name>
    <dbReference type="NCBI Taxonomy" id="41210"/>
    <lineage>
        <taxon>Eukaryota</taxon>
        <taxon>Metazoa</taxon>
        <taxon>Ecdysozoa</taxon>
        <taxon>Arthropoda</taxon>
        <taxon>Crustacea</taxon>
        <taxon>Multicrustacea</taxon>
        <taxon>Malacostraca</taxon>
        <taxon>Eumalacostraca</taxon>
        <taxon>Eucarida</taxon>
        <taxon>Decapoda</taxon>
        <taxon>Pleocyemata</taxon>
        <taxon>Brachyura</taxon>
        <taxon>Eubrachyura</taxon>
        <taxon>Majoidea</taxon>
        <taxon>Majidae</taxon>
        <taxon>Chionoecetes</taxon>
    </lineage>
</organism>
<reference evidence="2" key="1">
    <citation type="submission" date="2020-07" db="EMBL/GenBank/DDBJ databases">
        <title>The High-quality genome of the commercially important snow crab, Chionoecetes opilio.</title>
        <authorList>
            <person name="Jeong J.-H."/>
            <person name="Ryu S."/>
        </authorList>
    </citation>
    <scope>NUCLEOTIDE SEQUENCE</scope>
    <source>
        <strain evidence="2">MADBK_172401_WGS</strain>
        <tissue evidence="2">Digestive gland</tissue>
    </source>
</reference>
<keyword evidence="3" id="KW-1185">Reference proteome</keyword>
<feature type="compositionally biased region" description="Low complexity" evidence="1">
    <location>
        <begin position="23"/>
        <end position="32"/>
    </location>
</feature>
<dbReference type="EMBL" id="JACEEZ010022551">
    <property type="protein sequence ID" value="KAG0712314.1"/>
    <property type="molecule type" value="Genomic_DNA"/>
</dbReference>
<dbReference type="SUPFAM" id="SSF57625">
    <property type="entry name" value="Invertebrate chitin-binding proteins"/>
    <property type="match status" value="1"/>
</dbReference>
<accession>A0A8J4XT07</accession>
<evidence type="ECO:0000256" key="1">
    <source>
        <dbReference type="SAM" id="MobiDB-lite"/>
    </source>
</evidence>
<evidence type="ECO:0000313" key="2">
    <source>
        <dbReference type="EMBL" id="KAG0712314.1"/>
    </source>
</evidence>
<protein>
    <submittedName>
        <fullName evidence="2">Uncharacterized protein</fullName>
    </submittedName>
</protein>
<name>A0A8J4XT07_CHIOP</name>
<dbReference type="AlphaFoldDB" id="A0A8J4XT07"/>
<dbReference type="GO" id="GO:0008061">
    <property type="term" value="F:chitin binding"/>
    <property type="evidence" value="ECO:0007669"/>
    <property type="project" value="InterPro"/>
</dbReference>
<proteinExistence type="predicted"/>
<sequence length="109" mass="12024">MRWPATLTASSPTAQQPLSQRCSCSHKSPSGSSGFGQYCFEGFNTGRALGPMGPMSGGLQPLRLMGRGPGYDPFHCNMYYVCFSWHEWSPVPFACPDGEMFDKPERKHA</sequence>
<feature type="region of interest" description="Disordered" evidence="1">
    <location>
        <begin position="1"/>
        <end position="32"/>
    </location>
</feature>
<feature type="compositionally biased region" description="Polar residues" evidence="1">
    <location>
        <begin position="7"/>
        <end position="22"/>
    </location>
</feature>
<dbReference type="Proteomes" id="UP000770661">
    <property type="component" value="Unassembled WGS sequence"/>
</dbReference>
<evidence type="ECO:0000313" key="3">
    <source>
        <dbReference type="Proteomes" id="UP000770661"/>
    </source>
</evidence>
<comment type="caution">
    <text evidence="2">The sequence shown here is derived from an EMBL/GenBank/DDBJ whole genome shotgun (WGS) entry which is preliminary data.</text>
</comment>
<gene>
    <name evidence="2" type="ORF">GWK47_018760</name>
</gene>